<feature type="transmembrane region" description="Helical" evidence="1">
    <location>
        <begin position="97"/>
        <end position="116"/>
    </location>
</feature>
<gene>
    <name evidence="2" type="ORF">SYN_00749</name>
</gene>
<dbReference type="OrthoDB" id="370375at2"/>
<dbReference type="Proteomes" id="UP000001933">
    <property type="component" value="Chromosome"/>
</dbReference>
<dbReference type="InterPro" id="IPR021218">
    <property type="entry name" value="DUF2784"/>
</dbReference>
<dbReference type="eggNOG" id="ENOG5032SH9">
    <property type="taxonomic scope" value="Bacteria"/>
</dbReference>
<evidence type="ECO:0000313" key="3">
    <source>
        <dbReference type="Proteomes" id="UP000001933"/>
    </source>
</evidence>
<dbReference type="Pfam" id="PF10861">
    <property type="entry name" value="DUF2784"/>
    <property type="match status" value="1"/>
</dbReference>
<dbReference type="RefSeq" id="WP_011418069.1">
    <property type="nucleotide sequence ID" value="NC_007759.1"/>
</dbReference>
<evidence type="ECO:0000313" key="2">
    <source>
        <dbReference type="EMBL" id="ABC78049.1"/>
    </source>
</evidence>
<protein>
    <submittedName>
        <fullName evidence="2">Hypothetical membrane protein</fullName>
    </submittedName>
</protein>
<proteinExistence type="predicted"/>
<dbReference type="InParanoid" id="Q2LVE3"/>
<dbReference type="AlphaFoldDB" id="Q2LVE3"/>
<dbReference type="KEGG" id="sat:SYN_00749"/>
<accession>Q2LVE3</accession>
<sequence>MIYRIFADMVVIIHLAFILFVVFGGLPVIRWKWVALFHLPSVIWGALIEFKGWLCPLTTLEWRLRLAGGRDAYPSGFMEHYLIPIVYPDKLTPELQTFLGAAVLIVNGAVYSWLFWRWMRIRLKSG</sequence>
<keyword evidence="3" id="KW-1185">Reference proteome</keyword>
<feature type="transmembrane region" description="Helical" evidence="1">
    <location>
        <begin position="6"/>
        <end position="26"/>
    </location>
</feature>
<keyword evidence="1" id="KW-1133">Transmembrane helix</keyword>
<keyword evidence="1" id="KW-0472">Membrane</keyword>
<name>Q2LVE3_SYNAS</name>
<reference evidence="2 3" key="1">
    <citation type="journal article" date="2007" name="Proc. Natl. Acad. Sci. U.S.A.">
        <title>The genome of Syntrophus aciditrophicus: life at the thermodynamic limit of microbial growth.</title>
        <authorList>
            <person name="McInerney M.J."/>
            <person name="Rohlin L."/>
            <person name="Mouttaki H."/>
            <person name="Kim U."/>
            <person name="Krupp R.S."/>
            <person name="Rios-Hernandez L."/>
            <person name="Sieber J."/>
            <person name="Struchtemeyer C.G."/>
            <person name="Bhattacharyya A."/>
            <person name="Campbell J.W."/>
            <person name="Gunsalus R.P."/>
        </authorList>
    </citation>
    <scope>NUCLEOTIDE SEQUENCE [LARGE SCALE GENOMIC DNA]</scope>
    <source>
        <strain evidence="2 3">SB</strain>
    </source>
</reference>
<dbReference type="STRING" id="56780.SYN_00749"/>
<dbReference type="EMBL" id="CP000252">
    <property type="protein sequence ID" value="ABC78049.1"/>
    <property type="molecule type" value="Genomic_DNA"/>
</dbReference>
<organism evidence="2 3">
    <name type="scientific">Syntrophus aciditrophicus (strain SB)</name>
    <dbReference type="NCBI Taxonomy" id="56780"/>
    <lineage>
        <taxon>Bacteria</taxon>
        <taxon>Pseudomonadati</taxon>
        <taxon>Thermodesulfobacteriota</taxon>
        <taxon>Syntrophia</taxon>
        <taxon>Syntrophales</taxon>
        <taxon>Syntrophaceae</taxon>
        <taxon>Syntrophus</taxon>
    </lineage>
</organism>
<keyword evidence="1" id="KW-0812">Transmembrane</keyword>
<dbReference type="HOGENOM" id="CLU_124431_0_0_7"/>
<evidence type="ECO:0000256" key="1">
    <source>
        <dbReference type="SAM" id="Phobius"/>
    </source>
</evidence>